<feature type="region of interest" description="Disordered" evidence="2">
    <location>
        <begin position="113"/>
        <end position="132"/>
    </location>
</feature>
<dbReference type="Proteomes" id="UP001149163">
    <property type="component" value="Unassembled WGS sequence"/>
</dbReference>
<protein>
    <recommendedName>
        <fullName evidence="5">BZIP domain-containing protein</fullName>
    </recommendedName>
</protein>
<evidence type="ECO:0000313" key="3">
    <source>
        <dbReference type="EMBL" id="KAJ5168489.1"/>
    </source>
</evidence>
<reference evidence="3" key="2">
    <citation type="journal article" date="2023" name="IMA Fungus">
        <title>Comparative genomic study of the Penicillium genus elucidates a diverse pangenome and 15 lateral gene transfer events.</title>
        <authorList>
            <person name="Petersen C."/>
            <person name="Sorensen T."/>
            <person name="Nielsen M.R."/>
            <person name="Sondergaard T.E."/>
            <person name="Sorensen J.L."/>
            <person name="Fitzpatrick D.A."/>
            <person name="Frisvad J.C."/>
            <person name="Nielsen K.L."/>
        </authorList>
    </citation>
    <scope>NUCLEOTIDE SEQUENCE</scope>
    <source>
        <strain evidence="3">IBT 26290</strain>
    </source>
</reference>
<evidence type="ECO:0000256" key="1">
    <source>
        <dbReference type="SAM" id="Coils"/>
    </source>
</evidence>
<evidence type="ECO:0008006" key="5">
    <source>
        <dbReference type="Google" id="ProtNLM"/>
    </source>
</evidence>
<accession>A0A9W9LP16</accession>
<dbReference type="OrthoDB" id="3555317at2759"/>
<dbReference type="CDD" id="cd14688">
    <property type="entry name" value="bZIP_YAP"/>
    <property type="match status" value="1"/>
</dbReference>
<dbReference type="InterPro" id="IPR046347">
    <property type="entry name" value="bZIP_sf"/>
</dbReference>
<dbReference type="GO" id="GO:0003700">
    <property type="term" value="F:DNA-binding transcription factor activity"/>
    <property type="evidence" value="ECO:0007669"/>
    <property type="project" value="InterPro"/>
</dbReference>
<proteinExistence type="predicted"/>
<gene>
    <name evidence="3" type="ORF">N7482_004083</name>
</gene>
<comment type="caution">
    <text evidence="3">The sequence shown here is derived from an EMBL/GenBank/DDBJ whole genome shotgun (WGS) entry which is preliminary data.</text>
</comment>
<feature type="compositionally biased region" description="Low complexity" evidence="2">
    <location>
        <begin position="116"/>
        <end position="129"/>
    </location>
</feature>
<dbReference type="RefSeq" id="XP_056544950.1">
    <property type="nucleotide sequence ID" value="XM_056686208.1"/>
</dbReference>
<keyword evidence="1" id="KW-0175">Coiled coil</keyword>
<dbReference type="Gene3D" id="1.20.5.170">
    <property type="match status" value="1"/>
</dbReference>
<evidence type="ECO:0000313" key="4">
    <source>
        <dbReference type="Proteomes" id="UP001149163"/>
    </source>
</evidence>
<dbReference type="SUPFAM" id="SSF57959">
    <property type="entry name" value="Leucine zipper domain"/>
    <property type="match status" value="1"/>
</dbReference>
<dbReference type="EMBL" id="JAPQKN010000002">
    <property type="protein sequence ID" value="KAJ5168489.1"/>
    <property type="molecule type" value="Genomic_DNA"/>
</dbReference>
<evidence type="ECO:0000256" key="2">
    <source>
        <dbReference type="SAM" id="MobiDB-lite"/>
    </source>
</evidence>
<dbReference type="PANTHER" id="PTHR40618">
    <property type="entry name" value="B-ZIP TRANSCRIPTION FACTOR (EUROFUNG)-RELATED"/>
    <property type="match status" value="1"/>
</dbReference>
<keyword evidence="4" id="KW-1185">Reference proteome</keyword>
<dbReference type="AlphaFoldDB" id="A0A9W9LP16"/>
<sequence>MAEAKPDPPAPASEAARALCRTISKCRSLQRRRKQLRVAQQAYRKRKETTISTLQSRVQELESGIEELSQSFLSFSNLLFEADILEKHPRVTSAFQQITQQYVSLAKRGCDEPEQAAPAAATPATPATPNTLLKPSATPDLNWNYSPLLTQLDTLPMVDGTTPFSMALLDEWPFSQQFPPRHPIKTRQLYPLESSLPTTVSPNSLMKQGRGTLSHRLVRECYERGYRLLINSAGDEPSVQEIFGKPLNFAERNRLISLFYAALHDEVGDLIELRTKVLSFIQSMRNKYSHEQLAKSSRTWQIVLESDAEEWLDASGVQRLLQERGIRIQDLTSPLASPRFHSSPQLNVASFIQLLSHGPICVGRGPAFRRRDVESAIRLATSDNPWSFDVACEIP</sequence>
<dbReference type="PANTHER" id="PTHR40618:SF1">
    <property type="entry name" value="B-ZIP TRANSCRIPTION FACTOR (EUROFUNG)"/>
    <property type="match status" value="1"/>
</dbReference>
<organism evidence="3 4">
    <name type="scientific">Penicillium canariense</name>
    <dbReference type="NCBI Taxonomy" id="189055"/>
    <lineage>
        <taxon>Eukaryota</taxon>
        <taxon>Fungi</taxon>
        <taxon>Dikarya</taxon>
        <taxon>Ascomycota</taxon>
        <taxon>Pezizomycotina</taxon>
        <taxon>Eurotiomycetes</taxon>
        <taxon>Eurotiomycetidae</taxon>
        <taxon>Eurotiales</taxon>
        <taxon>Aspergillaceae</taxon>
        <taxon>Penicillium</taxon>
    </lineage>
</organism>
<dbReference type="GeneID" id="81425384"/>
<name>A0A9W9LP16_9EURO</name>
<feature type="coiled-coil region" evidence="1">
    <location>
        <begin position="26"/>
        <end position="71"/>
    </location>
</feature>
<reference evidence="3" key="1">
    <citation type="submission" date="2022-11" db="EMBL/GenBank/DDBJ databases">
        <authorList>
            <person name="Petersen C."/>
        </authorList>
    </citation>
    <scope>NUCLEOTIDE SEQUENCE</scope>
    <source>
        <strain evidence="3">IBT 26290</strain>
    </source>
</reference>